<reference evidence="1 2" key="1">
    <citation type="submission" date="2015-11" db="EMBL/GenBank/DDBJ databases">
        <title>Ensifer anhuiense sp. nov., an effective nitrogen fixation bacterium with Glycine soja.</title>
        <authorList>
            <person name="Yan H."/>
            <person name="Chen W."/>
        </authorList>
    </citation>
    <scope>NUCLEOTIDE SEQUENCE [LARGE SCALE GENOMIC DNA]</scope>
    <source>
        <strain evidence="1 2">LMG 7837</strain>
    </source>
</reference>
<keyword evidence="2" id="KW-1185">Reference proteome</keyword>
<dbReference type="AlphaFoldDB" id="A0A178XWG1"/>
<dbReference type="EMBL" id="LNQB01000091">
    <property type="protein sequence ID" value="OAP39496.1"/>
    <property type="molecule type" value="Genomic_DNA"/>
</dbReference>
<proteinExistence type="predicted"/>
<dbReference type="Proteomes" id="UP000078507">
    <property type="component" value="Unassembled WGS sequence"/>
</dbReference>
<evidence type="ECO:0000313" key="2">
    <source>
        <dbReference type="Proteomes" id="UP000078507"/>
    </source>
</evidence>
<name>A0A178XWG1_SINSA</name>
<accession>A0A178XWG1</accession>
<gene>
    <name evidence="1" type="ORF">ATB98_00730</name>
</gene>
<organism evidence="1 2">
    <name type="scientific">Sinorhizobium saheli</name>
    <dbReference type="NCBI Taxonomy" id="36856"/>
    <lineage>
        <taxon>Bacteria</taxon>
        <taxon>Pseudomonadati</taxon>
        <taxon>Pseudomonadota</taxon>
        <taxon>Alphaproteobacteria</taxon>
        <taxon>Hyphomicrobiales</taxon>
        <taxon>Rhizobiaceae</taxon>
        <taxon>Sinorhizobium/Ensifer group</taxon>
        <taxon>Sinorhizobium</taxon>
    </lineage>
</organism>
<protein>
    <submittedName>
        <fullName evidence="1">Uncharacterized protein</fullName>
    </submittedName>
</protein>
<comment type="caution">
    <text evidence="1">The sequence shown here is derived from an EMBL/GenBank/DDBJ whole genome shotgun (WGS) entry which is preliminary data.</text>
</comment>
<sequence length="132" mass="15218">MRTLRAQVPFLANEKLDVLGYEVDTMSHLNQARSDPTRKARIDFNDNWPALRPTEFNVRWPPAEAESVQAVQRNIADTLILVISQRGWKNCLTNDEMRWVAEVSGTNCNHCTSHRIDAVLWALSEFFDQYLA</sequence>
<evidence type="ECO:0000313" key="1">
    <source>
        <dbReference type="EMBL" id="OAP39496.1"/>
    </source>
</evidence>